<evidence type="ECO:0000256" key="3">
    <source>
        <dbReference type="ARBA" id="ARBA00022782"/>
    </source>
</evidence>
<evidence type="ECO:0000256" key="9">
    <source>
        <dbReference type="SAM" id="MobiDB-lite"/>
    </source>
</evidence>
<keyword evidence="2" id="KW-0217">Developmental protein</keyword>
<keyword evidence="12" id="KW-1185">Reference proteome</keyword>
<evidence type="ECO:0000256" key="1">
    <source>
        <dbReference type="ARBA" id="ARBA00004123"/>
    </source>
</evidence>
<dbReference type="SMART" id="SM00225">
    <property type="entry name" value="BTB"/>
    <property type="match status" value="1"/>
</dbReference>
<feature type="region of interest" description="Disordered" evidence="9">
    <location>
        <begin position="698"/>
        <end position="718"/>
    </location>
</feature>
<dbReference type="GO" id="GO:0045476">
    <property type="term" value="P:nurse cell apoptotic process"/>
    <property type="evidence" value="ECO:0007669"/>
    <property type="project" value="UniProtKB-ARBA"/>
</dbReference>
<feature type="region of interest" description="Disordered" evidence="9">
    <location>
        <begin position="811"/>
        <end position="833"/>
    </location>
</feature>
<keyword evidence="5" id="KW-0805">Transcription regulation</keyword>
<evidence type="ECO:0000256" key="2">
    <source>
        <dbReference type="ARBA" id="ARBA00022473"/>
    </source>
</evidence>
<evidence type="ECO:0000256" key="6">
    <source>
        <dbReference type="ARBA" id="ARBA00023163"/>
    </source>
</evidence>
<dbReference type="GO" id="GO:0048813">
    <property type="term" value="P:dendrite morphogenesis"/>
    <property type="evidence" value="ECO:0007669"/>
    <property type="project" value="UniProtKB-ARBA"/>
</dbReference>
<reference evidence="11 12" key="1">
    <citation type="submission" date="2024-03" db="EMBL/GenBank/DDBJ databases">
        <title>The genome assembly and annotation of the cricket Gryllus longicercus Weissman &amp; Gray.</title>
        <authorList>
            <person name="Szrajer S."/>
            <person name="Gray D."/>
            <person name="Ylla G."/>
        </authorList>
    </citation>
    <scope>NUCLEOTIDE SEQUENCE [LARGE SCALE GENOMIC DNA]</scope>
    <source>
        <strain evidence="11">DAG 2021-001</strain>
        <tissue evidence="11">Whole body minus gut</tissue>
    </source>
</reference>
<dbReference type="GO" id="GO:0007526">
    <property type="term" value="P:larval somatic muscle development"/>
    <property type="evidence" value="ECO:0007669"/>
    <property type="project" value="UniProtKB-ARBA"/>
</dbReference>
<dbReference type="EMBL" id="JAZDUA010000066">
    <property type="protein sequence ID" value="KAK7869957.1"/>
    <property type="molecule type" value="Genomic_DNA"/>
</dbReference>
<organism evidence="11 12">
    <name type="scientific">Gryllus longicercus</name>
    <dbReference type="NCBI Taxonomy" id="2509291"/>
    <lineage>
        <taxon>Eukaryota</taxon>
        <taxon>Metazoa</taxon>
        <taxon>Ecdysozoa</taxon>
        <taxon>Arthropoda</taxon>
        <taxon>Hexapoda</taxon>
        <taxon>Insecta</taxon>
        <taxon>Pterygota</taxon>
        <taxon>Neoptera</taxon>
        <taxon>Polyneoptera</taxon>
        <taxon>Orthoptera</taxon>
        <taxon>Ensifera</taxon>
        <taxon>Gryllidea</taxon>
        <taxon>Grylloidea</taxon>
        <taxon>Gryllidae</taxon>
        <taxon>Gryllinae</taxon>
        <taxon>Gryllus</taxon>
    </lineage>
</organism>
<dbReference type="Pfam" id="PF00651">
    <property type="entry name" value="BTB"/>
    <property type="match status" value="1"/>
</dbReference>
<dbReference type="PANTHER" id="PTHR23110">
    <property type="entry name" value="BTB DOMAIN TRANSCRIPTION FACTOR"/>
    <property type="match status" value="1"/>
</dbReference>
<dbReference type="InterPro" id="IPR051095">
    <property type="entry name" value="Dros_DevTransReg"/>
</dbReference>
<dbReference type="InterPro" id="IPR011333">
    <property type="entry name" value="SKP1/BTB/POZ_sf"/>
</dbReference>
<feature type="compositionally biased region" description="Polar residues" evidence="9">
    <location>
        <begin position="1011"/>
        <end position="1025"/>
    </location>
</feature>
<evidence type="ECO:0000256" key="7">
    <source>
        <dbReference type="ARBA" id="ARBA00023242"/>
    </source>
</evidence>
<comment type="caution">
    <text evidence="11">The sequence shown here is derived from an EMBL/GenBank/DDBJ whole genome shotgun (WGS) entry which is preliminary data.</text>
</comment>
<keyword evidence="7" id="KW-0539">Nucleus</keyword>
<dbReference type="GO" id="GO:0035167">
    <property type="term" value="P:larval lymph gland hemopoiesis"/>
    <property type="evidence" value="ECO:0007669"/>
    <property type="project" value="UniProtKB-ARBA"/>
</dbReference>
<dbReference type="SUPFAM" id="SSF54695">
    <property type="entry name" value="POZ domain"/>
    <property type="match status" value="1"/>
</dbReference>
<keyword evidence="4" id="KW-0524">Neurogenesis</keyword>
<feature type="region of interest" description="Disordered" evidence="9">
    <location>
        <begin position="161"/>
        <end position="184"/>
    </location>
</feature>
<dbReference type="GO" id="GO:0008406">
    <property type="term" value="P:gonad development"/>
    <property type="evidence" value="ECO:0007669"/>
    <property type="project" value="UniProtKB-ARBA"/>
</dbReference>
<feature type="region of interest" description="Disordered" evidence="9">
    <location>
        <begin position="992"/>
        <end position="1027"/>
    </location>
</feature>
<dbReference type="CDD" id="cd18315">
    <property type="entry name" value="BTB_POZ_BAB-like"/>
    <property type="match status" value="1"/>
</dbReference>
<dbReference type="GO" id="GO:0007464">
    <property type="term" value="P:R3/R4 cell fate commitment"/>
    <property type="evidence" value="ECO:0007669"/>
    <property type="project" value="UniProtKB-ARBA"/>
</dbReference>
<accession>A0AAN9W0M0</accession>
<dbReference type="InterPro" id="IPR000210">
    <property type="entry name" value="BTB/POZ_dom"/>
</dbReference>
<feature type="region of interest" description="Disordered" evidence="9">
    <location>
        <begin position="1070"/>
        <end position="1166"/>
    </location>
</feature>
<name>A0AAN9W0M0_9ORTH</name>
<sequence>MGGTRFMVQWEEHPSHLATRLGQLLEHQTLVDVTLMCNTHTLRVHRAVLAACSPYFETILQRQLGMHPLIVLKDMQFSVLKSLIEFMYCGETSVTEDNLGALLQAAKFFQVKGLSAMTKEALGLVPNTKSTINGDAARKAFVGRPKRVGMQQTFVTSGLKTVPASHASSSHTGVPPNELPSLPTKTTFQTISKSITVRPDAQQQTDTAQLLLSLSGSEFPKQTFHTVSKNVRFQHSVSSSAVSVESPRSSSVEGNVKTKEVVGRIPVITSNGGKTAGAATAATTATSVVQQGVQIADHTTASVREDVLVANPQSVYLAEGHRRRGRPVKRQMNMLFQERVMTDADAALHKEAEASRKALEMLRQEMSSETIESGVSASSSVTVPVTPTAVTSSTAPSTISVTNSAQVNAAGEQVHKGLVKHGVQSSTKMQIQSVPTPVATTSRTVTATQNVSSPLTATKRVNTNMYKTVTNNSASNTSVKKTLPNSTLQATDNSTNNGVNAGKVEETEIPSQVYEFSSEPVDEPPKEESVEYQYSTENVEGESESGAAGSVMSQYMEVLKEAGLPTDVPILLDSGDGSYVTVNEEVLMKIVHGGVLQCHVTEGNFVAGEGVEFIVQEITEDEMEAVQAQVQEQSGDSAVVPKEIENSVDIAAIESQVCESADKLPVSEKTQDPECLDSLSEQAMCQETLPGSLTETQNMDESSEILQSDMSQQQESLDPANEAVDVQNDGTVEQCVVDETVQISSETKIDVLEIKSERDSEFETKCASEQGTFDSSVCSAELLNNENDHKNIKTDGSNEMSVEQALQAMMGESSDTEMEPCGNSEIQGVTKDENVTSGLETMSQTMEEEEKSEDLHLVLRSEEGTEDLRLVLSNDAGDSTDDNSNSYALGGTESIANNSVDAVKDNEHQIIEAKELPSDITQEVEMEVLQESVIETPENNEYESVVEHSGEVSELEHVEPLQVESLCKEESSPFGSQSDGEVNTVPKLEEDLEGGEGIEHTESVPGCEVSGDSQEVSQLTSSTMESPAVAVCNSASEYSKPKGAIISPSKDIPYAVGLLPLKTALEKLQAMPEYHPRKTRSSSTGKESTPDMPAARVKRKASSSDGADKRLKLSAAEESAVAEQTVALEPYDGDASVEVEAPCIPEERKEETVLSMPELVTEPTEG</sequence>
<comment type="function">
    <text evidence="8">Putative transcription factor required for axon growth and guidance in the central and peripheral nervous systems. Repels CNS axons away from the midline by promoting the expression of the midline repellent sli and its receptor robo.</text>
</comment>
<keyword evidence="3" id="KW-0221">Differentiation</keyword>
<dbReference type="Proteomes" id="UP001378592">
    <property type="component" value="Unassembled WGS sequence"/>
</dbReference>
<gene>
    <name evidence="11" type="ORF">R5R35_013731</name>
</gene>
<dbReference type="Gene3D" id="3.30.710.10">
    <property type="entry name" value="Potassium Channel Kv1.1, Chain A"/>
    <property type="match status" value="1"/>
</dbReference>
<dbReference type="AlphaFoldDB" id="A0AAN9W0M0"/>
<evidence type="ECO:0000256" key="5">
    <source>
        <dbReference type="ARBA" id="ARBA00023015"/>
    </source>
</evidence>
<dbReference type="GO" id="GO:0005634">
    <property type="term" value="C:nucleus"/>
    <property type="evidence" value="ECO:0007669"/>
    <property type="project" value="UniProtKB-SubCell"/>
</dbReference>
<dbReference type="GO" id="GO:0016199">
    <property type="term" value="P:axon midline choice point recognition"/>
    <property type="evidence" value="ECO:0007669"/>
    <property type="project" value="UniProtKB-ARBA"/>
</dbReference>
<comment type="subcellular location">
    <subcellularLocation>
        <location evidence="1">Nucleus</location>
    </subcellularLocation>
</comment>
<evidence type="ECO:0000259" key="10">
    <source>
        <dbReference type="PROSITE" id="PS50097"/>
    </source>
</evidence>
<feature type="compositionally biased region" description="Polar residues" evidence="9">
    <location>
        <begin position="698"/>
        <end position="716"/>
    </location>
</feature>
<feature type="domain" description="BTB" evidence="10">
    <location>
        <begin position="31"/>
        <end position="96"/>
    </location>
</feature>
<evidence type="ECO:0000313" key="12">
    <source>
        <dbReference type="Proteomes" id="UP001378592"/>
    </source>
</evidence>
<evidence type="ECO:0000256" key="4">
    <source>
        <dbReference type="ARBA" id="ARBA00022902"/>
    </source>
</evidence>
<feature type="region of interest" description="Disordered" evidence="9">
    <location>
        <begin position="872"/>
        <end position="892"/>
    </location>
</feature>
<dbReference type="GO" id="GO:0045467">
    <property type="term" value="P:R7 cell development"/>
    <property type="evidence" value="ECO:0007669"/>
    <property type="project" value="UniProtKB-ARBA"/>
</dbReference>
<evidence type="ECO:0000256" key="8">
    <source>
        <dbReference type="ARBA" id="ARBA00037382"/>
    </source>
</evidence>
<dbReference type="PROSITE" id="PS50097">
    <property type="entry name" value="BTB"/>
    <property type="match status" value="1"/>
</dbReference>
<proteinExistence type="predicted"/>
<protein>
    <recommendedName>
        <fullName evidence="10">BTB domain-containing protein</fullName>
    </recommendedName>
</protein>
<dbReference type="GO" id="GO:0006357">
    <property type="term" value="P:regulation of transcription by RNA polymerase II"/>
    <property type="evidence" value="ECO:0007669"/>
    <property type="project" value="TreeGrafter"/>
</dbReference>
<keyword evidence="6" id="KW-0804">Transcription</keyword>
<evidence type="ECO:0000313" key="11">
    <source>
        <dbReference type="EMBL" id="KAK7869957.1"/>
    </source>
</evidence>
<dbReference type="PANTHER" id="PTHR23110:SF111">
    <property type="entry name" value="LONGITUDINALS LACKING PROTEIN, ISOFORMS F_I_K_T"/>
    <property type="match status" value="1"/>
</dbReference>